<evidence type="ECO:0000313" key="4">
    <source>
        <dbReference type="Proteomes" id="UP001652621"/>
    </source>
</evidence>
<dbReference type="OrthoDB" id="270284at2759"/>
<reference evidence="5" key="2">
    <citation type="submission" date="2025-05" db="UniProtKB">
        <authorList>
            <consortium name="RefSeq"/>
        </authorList>
    </citation>
    <scope>IDENTIFICATION</scope>
    <source>
        <strain evidence="5">Aabys</strain>
        <tissue evidence="5">Whole body</tissue>
    </source>
</reference>
<evidence type="ECO:0000256" key="2">
    <source>
        <dbReference type="SAM" id="MobiDB-lite"/>
    </source>
</evidence>
<evidence type="ECO:0000313" key="3">
    <source>
        <dbReference type="EnsemblMetazoa" id="MDOA010144-PA"/>
    </source>
</evidence>
<protein>
    <submittedName>
        <fullName evidence="5">Translation machinery-associated protein 16 homolog</fullName>
    </submittedName>
</protein>
<keyword evidence="4" id="KW-1185">Reference proteome</keyword>
<feature type="region of interest" description="Disordered" evidence="2">
    <location>
        <begin position="169"/>
        <end position="194"/>
    </location>
</feature>
<dbReference type="EnsemblMetazoa" id="MDOA010144-RA">
    <property type="protein sequence ID" value="MDOA010144-PA"/>
    <property type="gene ID" value="MDOA010144"/>
</dbReference>
<dbReference type="RefSeq" id="XP_058976946.1">
    <property type="nucleotide sequence ID" value="XM_059120963.1"/>
</dbReference>
<dbReference type="PANTHER" id="PTHR13349">
    <property type="entry name" value="TRANSLATION MACHINERY-ASSOCIATED PROTEIN 16"/>
    <property type="match status" value="1"/>
</dbReference>
<feature type="compositionally biased region" description="Basic and acidic residues" evidence="2">
    <location>
        <begin position="1"/>
        <end position="12"/>
    </location>
</feature>
<proteinExistence type="inferred from homology"/>
<feature type="region of interest" description="Disordered" evidence="2">
    <location>
        <begin position="1"/>
        <end position="35"/>
    </location>
</feature>
<accession>A0A1I8N029</accession>
<feature type="compositionally biased region" description="Polar residues" evidence="2">
    <location>
        <begin position="177"/>
        <end position="188"/>
    </location>
</feature>
<dbReference type="eggNOG" id="ENOG502RXYZ">
    <property type="taxonomic scope" value="Eukaryota"/>
</dbReference>
<comment type="similarity">
    <text evidence="1">Belongs to the TMA16 family.</text>
</comment>
<dbReference type="AlphaFoldDB" id="A0A1I8N029"/>
<dbReference type="VEuPathDB" id="VectorBase:MDOMA2_013113"/>
<sequence>MTNLRKELEKCKHPNSRKTKALSKKARRQNNKHKQRLGHAIKSNLMGEKLTWFLEHIEEGRKNPLTPVEFEELIELYLKRFGEELEQIALKQSISKNRANQHKARQDVIKITLEKEINEYKAGGMEMLNLCDPFKFKSLLDWDGSAINVQHLKLDLVSHNMLQRLKKEYEKSKEANSEATTSASQQSEEVMETS</sequence>
<reference evidence="3" key="1">
    <citation type="submission" date="2020-05" db="UniProtKB">
        <authorList>
            <consortium name="EnsemblMetazoa"/>
        </authorList>
    </citation>
    <scope>IDENTIFICATION</scope>
    <source>
        <strain evidence="3">Aabys</strain>
    </source>
</reference>
<gene>
    <name evidence="3" type="primary">101900083</name>
    <name evidence="5" type="synonym">LOC131801870</name>
</gene>
<dbReference type="PANTHER" id="PTHR13349:SF2">
    <property type="entry name" value="TRANSLATION MACHINERY-ASSOCIATED PROTEIN 16"/>
    <property type="match status" value="1"/>
</dbReference>
<dbReference type="FunFam" id="1.20.1440.170:FF:000001">
    <property type="entry name" value="Translation machinery-associated 16 homolog"/>
    <property type="match status" value="1"/>
</dbReference>
<evidence type="ECO:0000313" key="5">
    <source>
        <dbReference type="RefSeq" id="XP_058976946.1"/>
    </source>
</evidence>
<dbReference type="GO" id="GO:0005634">
    <property type="term" value="C:nucleus"/>
    <property type="evidence" value="ECO:0007669"/>
    <property type="project" value="TreeGrafter"/>
</dbReference>
<dbReference type="InterPro" id="IPR021346">
    <property type="entry name" value="Tma16"/>
</dbReference>
<dbReference type="Proteomes" id="UP001652621">
    <property type="component" value="Unplaced"/>
</dbReference>
<dbReference type="VEuPathDB" id="VectorBase:MDOA010144"/>
<organism evidence="3">
    <name type="scientific">Musca domestica</name>
    <name type="common">House fly</name>
    <dbReference type="NCBI Taxonomy" id="7370"/>
    <lineage>
        <taxon>Eukaryota</taxon>
        <taxon>Metazoa</taxon>
        <taxon>Ecdysozoa</taxon>
        <taxon>Arthropoda</taxon>
        <taxon>Hexapoda</taxon>
        <taxon>Insecta</taxon>
        <taxon>Pterygota</taxon>
        <taxon>Neoptera</taxon>
        <taxon>Endopterygota</taxon>
        <taxon>Diptera</taxon>
        <taxon>Brachycera</taxon>
        <taxon>Muscomorpha</taxon>
        <taxon>Muscoidea</taxon>
        <taxon>Muscidae</taxon>
        <taxon>Musca</taxon>
    </lineage>
</organism>
<dbReference type="InterPro" id="IPR038356">
    <property type="entry name" value="Tma16_sf"/>
</dbReference>
<evidence type="ECO:0000256" key="1">
    <source>
        <dbReference type="ARBA" id="ARBA00034127"/>
    </source>
</evidence>
<dbReference type="RefSeq" id="XP_005182728.2">
    <property type="nucleotide sequence ID" value="XM_005182671.4"/>
</dbReference>
<name>A0A1I8N029_MUSDO</name>
<dbReference type="Gene3D" id="1.20.1440.170">
    <property type="entry name" value="Translation machinery-associated protein 16-like"/>
    <property type="match status" value="1"/>
</dbReference>
<dbReference type="Pfam" id="PF11176">
    <property type="entry name" value="Tma16"/>
    <property type="match status" value="1"/>
</dbReference>
<feature type="compositionally biased region" description="Basic residues" evidence="2">
    <location>
        <begin position="13"/>
        <end position="35"/>
    </location>
</feature>
<dbReference type="STRING" id="7370.A0A1I8N029"/>
<dbReference type="KEGG" id="mde:101900083"/>